<protein>
    <recommendedName>
        <fullName evidence="7">PPE family protein</fullName>
    </recommendedName>
</protein>
<keyword evidence="6" id="KW-1185">Reference proteome</keyword>
<evidence type="ECO:0008006" key="7">
    <source>
        <dbReference type="Google" id="ProtNLM"/>
    </source>
</evidence>
<dbReference type="Gene3D" id="1.20.1260.20">
    <property type="entry name" value="PPE superfamily"/>
    <property type="match status" value="1"/>
</dbReference>
<feature type="transmembrane region" description="Helical" evidence="2">
    <location>
        <begin position="229"/>
        <end position="249"/>
    </location>
</feature>
<proteinExistence type="inferred from homology"/>
<dbReference type="PANTHER" id="PTHR46766:SF1">
    <property type="entry name" value="GLUTAMINE-RICH PROTEIN 2"/>
    <property type="match status" value="1"/>
</dbReference>
<accession>A0A1X2LXF6</accession>
<feature type="domain" description="PPE-PPW subfamily C-terminal" evidence="4">
    <location>
        <begin position="410"/>
        <end position="456"/>
    </location>
</feature>
<dbReference type="SUPFAM" id="SSF140459">
    <property type="entry name" value="PE/PPE dimer-like"/>
    <property type="match status" value="1"/>
</dbReference>
<organism evidence="5 6">
    <name type="scientific">Mycobacterium decipiens</name>
    <dbReference type="NCBI Taxonomy" id="1430326"/>
    <lineage>
        <taxon>Bacteria</taxon>
        <taxon>Bacillati</taxon>
        <taxon>Actinomycetota</taxon>
        <taxon>Actinomycetes</taxon>
        <taxon>Mycobacteriales</taxon>
        <taxon>Mycobacteriaceae</taxon>
        <taxon>Mycobacterium</taxon>
    </lineage>
</organism>
<evidence type="ECO:0000259" key="3">
    <source>
        <dbReference type="Pfam" id="PF00823"/>
    </source>
</evidence>
<dbReference type="RefSeq" id="WP_085324310.1">
    <property type="nucleotide sequence ID" value="NZ_NCXP01000005.1"/>
</dbReference>
<dbReference type="Pfam" id="PF00823">
    <property type="entry name" value="PPE"/>
    <property type="match status" value="1"/>
</dbReference>
<comment type="caution">
    <text evidence="5">The sequence shown here is derived from an EMBL/GenBank/DDBJ whole genome shotgun (WGS) entry which is preliminary data.</text>
</comment>
<dbReference type="InterPro" id="IPR043641">
    <property type="entry name" value="PPE-PPW_C"/>
</dbReference>
<evidence type="ECO:0000256" key="1">
    <source>
        <dbReference type="ARBA" id="ARBA00010652"/>
    </source>
</evidence>
<feature type="transmembrane region" description="Helical" evidence="2">
    <location>
        <begin position="276"/>
        <end position="295"/>
    </location>
</feature>
<evidence type="ECO:0000313" key="5">
    <source>
        <dbReference type="EMBL" id="OSC41858.1"/>
    </source>
</evidence>
<gene>
    <name evidence="5" type="ORF">B8W66_07020</name>
</gene>
<evidence type="ECO:0000259" key="4">
    <source>
        <dbReference type="Pfam" id="PF18878"/>
    </source>
</evidence>
<dbReference type="OrthoDB" id="4753487at2"/>
<comment type="similarity">
    <text evidence="1">Belongs to the mycobacterial PPE family.</text>
</comment>
<dbReference type="EMBL" id="NCXP01000005">
    <property type="protein sequence ID" value="OSC41858.1"/>
    <property type="molecule type" value="Genomic_DNA"/>
</dbReference>
<evidence type="ECO:0000256" key="2">
    <source>
        <dbReference type="SAM" id="Phobius"/>
    </source>
</evidence>
<dbReference type="GO" id="GO:0052572">
    <property type="term" value="P:response to host immune response"/>
    <property type="evidence" value="ECO:0007669"/>
    <property type="project" value="TreeGrafter"/>
</dbReference>
<evidence type="ECO:0000313" key="6">
    <source>
        <dbReference type="Proteomes" id="UP000193247"/>
    </source>
</evidence>
<dbReference type="PANTHER" id="PTHR46766">
    <property type="entry name" value="GLUTAMINE-RICH PROTEIN 2"/>
    <property type="match status" value="1"/>
</dbReference>
<dbReference type="InterPro" id="IPR000030">
    <property type="entry name" value="PPE_dom"/>
</dbReference>
<dbReference type="InterPro" id="IPR038332">
    <property type="entry name" value="PPE_sf"/>
</dbReference>
<keyword evidence="2" id="KW-1133">Transmembrane helix</keyword>
<reference evidence="5 6" key="1">
    <citation type="submission" date="2017-04" db="EMBL/GenBank/DDBJ databases">
        <title>The new phylogeny of genus Mycobacterium.</title>
        <authorList>
            <person name="Tortoli E."/>
            <person name="Trovato A."/>
            <person name="Cirillo D.M."/>
        </authorList>
    </citation>
    <scope>NUCLEOTIDE SEQUENCE [LARGE SCALE GENOMIC DNA]</scope>
    <source>
        <strain evidence="5 6">TBL 1200985</strain>
    </source>
</reference>
<dbReference type="Proteomes" id="UP000193247">
    <property type="component" value="Unassembled WGS sequence"/>
</dbReference>
<name>A0A1X2LXF6_9MYCO</name>
<feature type="domain" description="PPE" evidence="3">
    <location>
        <begin position="6"/>
        <end position="168"/>
    </location>
</feature>
<dbReference type="AlphaFoldDB" id="A0A1X2LXF6"/>
<dbReference type="Pfam" id="PF18878">
    <property type="entry name" value="PPE-PPW"/>
    <property type="match status" value="1"/>
</dbReference>
<keyword evidence="2" id="KW-0812">Transmembrane</keyword>
<keyword evidence="2" id="KW-0472">Membrane</keyword>
<sequence>MTTPVWFASPPEVHSAMLSAGAGPGPMVAAAESWRSLGAAYAEEAEELGALLAEVQAGAWQGPSAASFAAAYGPYLAWLTQTSADCMAVASRLETTAAGHVSALAAMPTLVELEANHVIHGALLATNFFGINTIPIALNEADYVRMWIEAATTMGGYDAVSAAALATAPHTTPAPPILKSGVSQVSSLPPPPNPPWWSIMWHLLEAVAQVLSQAVSQLVSEVFHFAWEFIYDLLQLVVAYAVLVAGYLLQMMKILNLLIADLLVLLLDQVQLVLEFLYITLRATIALGTLLAQFLGKVLETLSWAVEQTIAAIAQAIRELLGGAAIAVEMVGISPVLPQAGVASSVPVGEIATAPVALPAGVATAASPTANTAIAVNTVQPQPGDASAMLPQTRLVSTVGAPSGGSMAVAPEQGADVLGFAGTAPTSAIGSPAGLSISSGSDFGSNLQVPMLPASWDASAHLGTLSTPR</sequence>